<evidence type="ECO:0000313" key="3">
    <source>
        <dbReference type="EMBL" id="MBK1707044.1"/>
    </source>
</evidence>
<keyword evidence="2" id="KW-0812">Transmembrane</keyword>
<dbReference type="AlphaFoldDB" id="A0AAJ0XBM1"/>
<feature type="compositionally biased region" description="Low complexity" evidence="1">
    <location>
        <begin position="181"/>
        <end position="195"/>
    </location>
</feature>
<keyword evidence="2" id="KW-1133">Transmembrane helix</keyword>
<reference evidence="3" key="1">
    <citation type="submission" date="2017-08" db="EMBL/GenBank/DDBJ databases">
        <authorList>
            <person name="Imhoff J.F."/>
            <person name="Rahn T."/>
            <person name="Kuenzel S."/>
            <person name="Neulinger S.C."/>
        </authorList>
    </citation>
    <scope>NUCLEOTIDE SEQUENCE</scope>
    <source>
        <strain evidence="3">DSM 11080</strain>
    </source>
</reference>
<dbReference type="Proteomes" id="UP001296776">
    <property type="component" value="Unassembled WGS sequence"/>
</dbReference>
<evidence type="ECO:0000313" key="4">
    <source>
        <dbReference type="Proteomes" id="UP001296776"/>
    </source>
</evidence>
<dbReference type="SUPFAM" id="SSF103501">
    <property type="entry name" value="Respiratory nitrate reductase 1 gamma chain"/>
    <property type="match status" value="1"/>
</dbReference>
<sequence length="396" mass="42190">MCNICGYCNGLCAVFDAARRRPALTGADLDHLANLCHGCRSCLYDCQYAPPHAFAVNIPQALARVRWRSYAAHAWPPALARLFQRNGWAAALVALLSILAVVGGVLAVTPAEVLFARHQAPGAFYRIVPHAVMVAGGVLSLGWSVLAIAVATWRFARRTRGPRSADKTAAAAPITDRRSGRAASSRAPTASSPAGRRTHRSSPEHAASSPCRRIDWRGPVMAARALIRLDNLRGGGPGCHERAGPPSHWRRRLHHSLLAGLLLCFAATLTALGYHQLLDRAAPYPLLSAPVLLGSVGGLMMLIGVLGLAWLRWRADPAPLAAETAGADRAALALLLLVTGSGLALLLWRATPAMGLLLALHLGAVLALFLLLPYSRLIHGAYRGVALLHDAQERAR</sequence>
<dbReference type="InterPro" id="IPR036197">
    <property type="entry name" value="NarG-like_sf"/>
</dbReference>
<protein>
    <recommendedName>
        <fullName evidence="5">Tricarballylate utilization 4Fe-4S protein TcuB</fullName>
    </recommendedName>
</protein>
<evidence type="ECO:0000256" key="1">
    <source>
        <dbReference type="SAM" id="MobiDB-lite"/>
    </source>
</evidence>
<feature type="transmembrane region" description="Helical" evidence="2">
    <location>
        <begin position="289"/>
        <end position="311"/>
    </location>
</feature>
<feature type="transmembrane region" description="Helical" evidence="2">
    <location>
        <begin position="257"/>
        <end position="277"/>
    </location>
</feature>
<dbReference type="Gene3D" id="1.20.950.20">
    <property type="entry name" value="Transmembrane di-heme cytochromes, Chain C"/>
    <property type="match status" value="1"/>
</dbReference>
<feature type="transmembrane region" description="Helical" evidence="2">
    <location>
        <begin position="354"/>
        <end position="374"/>
    </location>
</feature>
<keyword evidence="4" id="KW-1185">Reference proteome</keyword>
<comment type="caution">
    <text evidence="3">The sequence shown here is derived from an EMBL/GenBank/DDBJ whole genome shotgun (WGS) entry which is preliminary data.</text>
</comment>
<feature type="region of interest" description="Disordered" evidence="1">
    <location>
        <begin position="162"/>
        <end position="210"/>
    </location>
</feature>
<proteinExistence type="predicted"/>
<name>A0AAJ0XBM1_9GAMM</name>
<feature type="transmembrane region" description="Helical" evidence="2">
    <location>
        <begin position="127"/>
        <end position="153"/>
    </location>
</feature>
<evidence type="ECO:0000256" key="2">
    <source>
        <dbReference type="SAM" id="Phobius"/>
    </source>
</evidence>
<reference evidence="3" key="2">
    <citation type="journal article" date="2020" name="Microorganisms">
        <title>Osmotic Adaptation and Compatible Solute Biosynthesis of Phototrophic Bacteria as Revealed from Genome Analyses.</title>
        <authorList>
            <person name="Imhoff J.F."/>
            <person name="Rahn T."/>
            <person name="Kunzel S."/>
            <person name="Keller A."/>
            <person name="Neulinger S.C."/>
        </authorList>
    </citation>
    <scope>NUCLEOTIDE SEQUENCE</scope>
    <source>
        <strain evidence="3">DSM 11080</strain>
    </source>
</reference>
<gene>
    <name evidence="3" type="ORF">CKO40_21535</name>
</gene>
<feature type="transmembrane region" description="Helical" evidence="2">
    <location>
        <begin position="331"/>
        <end position="348"/>
    </location>
</feature>
<feature type="transmembrane region" description="Helical" evidence="2">
    <location>
        <begin position="88"/>
        <end position="107"/>
    </location>
</feature>
<evidence type="ECO:0008006" key="5">
    <source>
        <dbReference type="Google" id="ProtNLM"/>
    </source>
</evidence>
<accession>A0AAJ0XBM1</accession>
<dbReference type="EMBL" id="NRSJ01000061">
    <property type="protein sequence ID" value="MBK1707044.1"/>
    <property type="molecule type" value="Genomic_DNA"/>
</dbReference>
<keyword evidence="2" id="KW-0472">Membrane</keyword>
<organism evidence="3 4">
    <name type="scientific">Halochromatium glycolicum</name>
    <dbReference type="NCBI Taxonomy" id="85075"/>
    <lineage>
        <taxon>Bacteria</taxon>
        <taxon>Pseudomonadati</taxon>
        <taxon>Pseudomonadota</taxon>
        <taxon>Gammaproteobacteria</taxon>
        <taxon>Chromatiales</taxon>
        <taxon>Chromatiaceae</taxon>
        <taxon>Halochromatium</taxon>
    </lineage>
</organism>